<name>A0A941HXY7_9MICO</name>
<accession>A0A941HXY7</accession>
<keyword evidence="3" id="KW-0472">Membrane</keyword>
<organism evidence="4 5">
    <name type="scientific">Phycicoccus avicenniae</name>
    <dbReference type="NCBI Taxonomy" id="2828860"/>
    <lineage>
        <taxon>Bacteria</taxon>
        <taxon>Bacillati</taxon>
        <taxon>Actinomycetota</taxon>
        <taxon>Actinomycetes</taxon>
        <taxon>Micrococcales</taxon>
        <taxon>Intrasporangiaceae</taxon>
        <taxon>Phycicoccus</taxon>
    </lineage>
</organism>
<reference evidence="4" key="1">
    <citation type="submission" date="2021-04" db="EMBL/GenBank/DDBJ databases">
        <title>Phycicoccus avicenniae sp. nov., a novel endophytic actinomycetes isolated from branch of Avicennia mariana.</title>
        <authorList>
            <person name="Tuo L."/>
        </authorList>
    </citation>
    <scope>NUCLEOTIDE SEQUENCE</scope>
    <source>
        <strain evidence="4">BSK3Z-2</strain>
    </source>
</reference>
<dbReference type="Gene3D" id="3.30.70.1880">
    <property type="entry name" value="Protein of unknown function DUF881"/>
    <property type="match status" value="1"/>
</dbReference>
<gene>
    <name evidence="4" type="ORF">KC207_03505</name>
</gene>
<dbReference type="InterPro" id="IPR010273">
    <property type="entry name" value="DUF881"/>
</dbReference>
<keyword evidence="2" id="KW-0175">Coiled coil</keyword>
<dbReference type="GO" id="GO:0005886">
    <property type="term" value="C:plasma membrane"/>
    <property type="evidence" value="ECO:0007669"/>
    <property type="project" value="TreeGrafter"/>
</dbReference>
<protein>
    <submittedName>
        <fullName evidence="4">DUF881 domain-containing protein</fullName>
    </submittedName>
</protein>
<comment type="caution">
    <text evidence="4">The sequence shown here is derived from an EMBL/GenBank/DDBJ whole genome shotgun (WGS) entry which is preliminary data.</text>
</comment>
<dbReference type="RefSeq" id="WP_211601503.1">
    <property type="nucleotide sequence ID" value="NZ_JAGSNF010000003.1"/>
</dbReference>
<evidence type="ECO:0000313" key="5">
    <source>
        <dbReference type="Proteomes" id="UP000677016"/>
    </source>
</evidence>
<comment type="similarity">
    <text evidence="1">Belongs to the UPF0749 family.</text>
</comment>
<evidence type="ECO:0000256" key="2">
    <source>
        <dbReference type="SAM" id="Coils"/>
    </source>
</evidence>
<dbReference type="Proteomes" id="UP000677016">
    <property type="component" value="Unassembled WGS sequence"/>
</dbReference>
<dbReference type="Pfam" id="PF05949">
    <property type="entry name" value="DUF881"/>
    <property type="match status" value="1"/>
</dbReference>
<evidence type="ECO:0000256" key="1">
    <source>
        <dbReference type="ARBA" id="ARBA00009108"/>
    </source>
</evidence>
<feature type="coiled-coil region" evidence="2">
    <location>
        <begin position="77"/>
        <end position="111"/>
    </location>
</feature>
<keyword evidence="3" id="KW-0812">Transmembrane</keyword>
<feature type="transmembrane region" description="Helical" evidence="3">
    <location>
        <begin position="31"/>
        <end position="50"/>
    </location>
</feature>
<dbReference type="AlphaFoldDB" id="A0A941HXY7"/>
<keyword evidence="5" id="KW-1185">Reference proteome</keyword>
<proteinExistence type="inferred from homology"/>
<keyword evidence="3" id="KW-1133">Transmembrane helix</keyword>
<evidence type="ECO:0000256" key="3">
    <source>
        <dbReference type="SAM" id="Phobius"/>
    </source>
</evidence>
<dbReference type="EMBL" id="JAGSNF010000003">
    <property type="protein sequence ID" value="MBR7742358.1"/>
    <property type="molecule type" value="Genomic_DNA"/>
</dbReference>
<evidence type="ECO:0000313" key="4">
    <source>
        <dbReference type="EMBL" id="MBR7742358.1"/>
    </source>
</evidence>
<dbReference type="PANTHER" id="PTHR37313:SF2">
    <property type="entry name" value="UPF0749 PROTEIN YLXX"/>
    <property type="match status" value="1"/>
</dbReference>
<dbReference type="PANTHER" id="PTHR37313">
    <property type="entry name" value="UPF0749 PROTEIN RV1825"/>
    <property type="match status" value="1"/>
</dbReference>
<sequence length="252" mass="26945">MTAERRGSPPQDARHAWARLRRAGAPTPSRSNLLAMLLAVALGFAIIAQVRQTSVQGLETLREDELVRIFADVDQDGERLGDEVRELQTSLERLESRSTSEEEAQRAAQERVDALGVLAGTAPATGPGIVLRIEDPTQQVRFTVLLDAIQELRDAGAEAIQVGDVRVVAGTWLEDTTDGISVSGSLVQPPYVIRAIGDANTLAGAMQIPGGVTATVRRVGAQADVEIVDRVEVDALLTVTTPQYARPVPSTP</sequence>